<dbReference type="InterPro" id="IPR000214">
    <property type="entry name" value="Znf_DNA_glyclase/AP_lyase"/>
</dbReference>
<evidence type="ECO:0000256" key="4">
    <source>
        <dbReference type="ARBA" id="ARBA00011245"/>
    </source>
</evidence>
<dbReference type="Proteomes" id="UP000644756">
    <property type="component" value="Unassembled WGS sequence"/>
</dbReference>
<evidence type="ECO:0000313" key="23">
    <source>
        <dbReference type="EMBL" id="GGF89859.1"/>
    </source>
</evidence>
<evidence type="ECO:0000256" key="6">
    <source>
        <dbReference type="ARBA" id="ARBA00012720"/>
    </source>
</evidence>
<evidence type="ECO:0000313" key="24">
    <source>
        <dbReference type="Proteomes" id="UP000644756"/>
    </source>
</evidence>
<keyword evidence="24" id="KW-1185">Reference proteome</keyword>
<evidence type="ECO:0000256" key="1">
    <source>
        <dbReference type="ARBA" id="ARBA00001668"/>
    </source>
</evidence>
<dbReference type="GO" id="GO:0003690">
    <property type="term" value="F:double-stranded DNA binding"/>
    <property type="evidence" value="ECO:0007669"/>
    <property type="project" value="UniProtKB-ARBA"/>
</dbReference>
<dbReference type="Pfam" id="PF01149">
    <property type="entry name" value="Fapy_DNA_glyco"/>
    <property type="match status" value="1"/>
</dbReference>
<keyword evidence="13" id="KW-0238">DNA-binding</keyword>
<feature type="domain" description="Formamidopyrimidine-DNA glycosylase catalytic" evidence="22">
    <location>
        <begin position="2"/>
        <end position="178"/>
    </location>
</feature>
<comment type="caution">
    <text evidence="23">The sequence shown here is derived from an EMBL/GenBank/DDBJ whole genome shotgun (WGS) entry which is preliminary data.</text>
</comment>
<evidence type="ECO:0000256" key="16">
    <source>
        <dbReference type="ARBA" id="ARBA00023268"/>
    </source>
</evidence>
<evidence type="ECO:0000256" key="3">
    <source>
        <dbReference type="ARBA" id="ARBA00009409"/>
    </source>
</evidence>
<evidence type="ECO:0000259" key="22">
    <source>
        <dbReference type="PROSITE" id="PS51068"/>
    </source>
</evidence>
<dbReference type="NCBIfam" id="TIGR00577">
    <property type="entry name" value="fpg"/>
    <property type="match status" value="1"/>
</dbReference>
<evidence type="ECO:0000256" key="8">
    <source>
        <dbReference type="ARBA" id="ARBA00022723"/>
    </source>
</evidence>
<name>A0A917FMR2_9BACL</name>
<dbReference type="InterPro" id="IPR010979">
    <property type="entry name" value="Ribosomal_uS13-like_H2TH"/>
</dbReference>
<proteinExistence type="inferred from homology"/>
<evidence type="ECO:0000256" key="7">
    <source>
        <dbReference type="ARBA" id="ARBA00016240"/>
    </source>
</evidence>
<dbReference type="GO" id="GO:0008270">
    <property type="term" value="F:zinc ion binding"/>
    <property type="evidence" value="ECO:0007669"/>
    <property type="project" value="UniProtKB-KW"/>
</dbReference>
<dbReference type="Pfam" id="PF06827">
    <property type="entry name" value="zf-FPG_IleRS"/>
    <property type="match status" value="1"/>
</dbReference>
<accession>A0A917FMR2</accession>
<keyword evidence="15" id="KW-0456">Lyase</keyword>
<protein>
    <recommendedName>
        <fullName evidence="7">Formamidopyrimidine-DNA glycosylase</fullName>
        <ecNumber evidence="5">3.2.2.23</ecNumber>
        <ecNumber evidence="6">4.2.99.18</ecNumber>
    </recommendedName>
    <alternativeName>
        <fullName evidence="18">DNA-(apurinic or apyrimidinic site) lyase MutM</fullName>
    </alternativeName>
</protein>
<dbReference type="EC" id="4.2.99.18" evidence="6"/>
<evidence type="ECO:0000256" key="11">
    <source>
        <dbReference type="ARBA" id="ARBA00022801"/>
    </source>
</evidence>
<dbReference type="SMART" id="SM01232">
    <property type="entry name" value="H2TH"/>
    <property type="match status" value="1"/>
</dbReference>
<keyword evidence="14" id="KW-0234">DNA repair</keyword>
<dbReference type="PANTHER" id="PTHR22993">
    <property type="entry name" value="FORMAMIDOPYRIMIDINE-DNA GLYCOSYLASE"/>
    <property type="match status" value="1"/>
</dbReference>
<dbReference type="SUPFAM" id="SSF46946">
    <property type="entry name" value="S13-like H2TH domain"/>
    <property type="match status" value="1"/>
</dbReference>
<keyword evidence="11" id="KW-0378">Hydrolase</keyword>
<dbReference type="GO" id="GO:0140078">
    <property type="term" value="F:class I DNA-(apurinic or apyrimidinic site) endonuclease activity"/>
    <property type="evidence" value="ECO:0007669"/>
    <property type="project" value="UniProtKB-EC"/>
</dbReference>
<dbReference type="SMART" id="SM00898">
    <property type="entry name" value="Fapy_DNA_glyco"/>
    <property type="match status" value="1"/>
</dbReference>
<feature type="domain" description="FPG-type" evidence="21">
    <location>
        <begin position="235"/>
        <end position="269"/>
    </location>
</feature>
<evidence type="ECO:0000256" key="20">
    <source>
        <dbReference type="PROSITE-ProRule" id="PRU00391"/>
    </source>
</evidence>
<sequence length="271" mass="31130">MPEWPEMETYRVMLSERIVGETIIGTEVTRDKSINVPVDRFNDELKGRSIWYVERRGKYILFHLDNGRRLLLHLMLGGLMYFGTDEDRPSRSIQVTLKFPQGNLYFMGLRLGFLHLLTVKEVEAKLSSLGPEPMDKRLTFERFRALLQTKRGTIKSTFVDQQVIAGIGNSYVDEIAFAAGIRPTAKIPEIAEETWERLYTAMHSVLREAASSGGYIEHPFTKDDLLTGGYNERFHVYDREGEPCLKCGNPIIKTEISSRKAFYCPVCQKEH</sequence>
<reference evidence="23" key="2">
    <citation type="submission" date="2020-09" db="EMBL/GenBank/DDBJ databases">
        <authorList>
            <person name="Sun Q."/>
            <person name="Zhou Y."/>
        </authorList>
    </citation>
    <scope>NUCLEOTIDE SEQUENCE</scope>
    <source>
        <strain evidence="23">CGMCC 1.12987</strain>
    </source>
</reference>
<evidence type="ECO:0000256" key="13">
    <source>
        <dbReference type="ARBA" id="ARBA00023125"/>
    </source>
</evidence>
<comment type="cofactor">
    <cofactor evidence="2">
        <name>Zn(2+)</name>
        <dbReference type="ChEBI" id="CHEBI:29105"/>
    </cofactor>
</comment>
<dbReference type="Gene3D" id="1.10.8.50">
    <property type="match status" value="1"/>
</dbReference>
<reference evidence="23" key="1">
    <citation type="journal article" date="2014" name="Int. J. Syst. Evol. Microbiol.">
        <title>Complete genome sequence of Corynebacterium casei LMG S-19264T (=DSM 44701T), isolated from a smear-ripened cheese.</title>
        <authorList>
            <consortium name="US DOE Joint Genome Institute (JGI-PGF)"/>
            <person name="Walter F."/>
            <person name="Albersmeier A."/>
            <person name="Kalinowski J."/>
            <person name="Ruckert C."/>
        </authorList>
    </citation>
    <scope>NUCLEOTIDE SEQUENCE</scope>
    <source>
        <strain evidence="23">CGMCC 1.12987</strain>
    </source>
</reference>
<dbReference type="AlphaFoldDB" id="A0A917FMR2"/>
<gene>
    <name evidence="23" type="ORF">GCM10010916_03990</name>
</gene>
<dbReference type="Pfam" id="PF06831">
    <property type="entry name" value="H2TH"/>
    <property type="match status" value="1"/>
</dbReference>
<dbReference type="InterPro" id="IPR035937">
    <property type="entry name" value="FPG_N"/>
</dbReference>
<dbReference type="SUPFAM" id="SSF57716">
    <property type="entry name" value="Glucocorticoid receptor-like (DNA-binding domain)"/>
    <property type="match status" value="1"/>
</dbReference>
<dbReference type="GO" id="GO:0006284">
    <property type="term" value="P:base-excision repair"/>
    <property type="evidence" value="ECO:0007669"/>
    <property type="project" value="InterPro"/>
</dbReference>
<comment type="similarity">
    <text evidence="3">Belongs to the FPG family.</text>
</comment>
<evidence type="ECO:0000256" key="5">
    <source>
        <dbReference type="ARBA" id="ARBA00012024"/>
    </source>
</evidence>
<evidence type="ECO:0000256" key="18">
    <source>
        <dbReference type="ARBA" id="ARBA00030638"/>
    </source>
</evidence>
<comment type="catalytic activity">
    <reaction evidence="1">
        <text>Hydrolysis of DNA containing ring-opened 7-methylguanine residues, releasing 2,6-diamino-4-hydroxy-5-(N-methyl)formamidopyrimidine.</text>
        <dbReference type="EC" id="3.2.2.23"/>
    </reaction>
</comment>
<comment type="subunit">
    <text evidence="4">Monomer.</text>
</comment>
<keyword evidence="8" id="KW-0479">Metal-binding</keyword>
<keyword evidence="12" id="KW-0862">Zinc</keyword>
<dbReference type="EC" id="3.2.2.23" evidence="5"/>
<evidence type="ECO:0000256" key="17">
    <source>
        <dbReference type="ARBA" id="ARBA00023295"/>
    </source>
</evidence>
<keyword evidence="17" id="KW-0326">Glycosidase</keyword>
<dbReference type="PROSITE" id="PS51066">
    <property type="entry name" value="ZF_FPG_2"/>
    <property type="match status" value="1"/>
</dbReference>
<dbReference type="EMBL" id="BMGR01000001">
    <property type="protein sequence ID" value="GGF89859.1"/>
    <property type="molecule type" value="Genomic_DNA"/>
</dbReference>
<organism evidence="23 24">
    <name type="scientific">Paenibacillus abyssi</name>
    <dbReference type="NCBI Taxonomy" id="1340531"/>
    <lineage>
        <taxon>Bacteria</taxon>
        <taxon>Bacillati</taxon>
        <taxon>Bacillota</taxon>
        <taxon>Bacilli</taxon>
        <taxon>Bacillales</taxon>
        <taxon>Paenibacillaceae</taxon>
        <taxon>Paenibacillus</taxon>
    </lineage>
</organism>
<evidence type="ECO:0000256" key="9">
    <source>
        <dbReference type="ARBA" id="ARBA00022763"/>
    </source>
</evidence>
<keyword evidence="10 20" id="KW-0863">Zinc-finger</keyword>
<evidence type="ECO:0000256" key="14">
    <source>
        <dbReference type="ARBA" id="ARBA00023204"/>
    </source>
</evidence>
<dbReference type="SUPFAM" id="SSF81624">
    <property type="entry name" value="N-terminal domain of MutM-like DNA repair proteins"/>
    <property type="match status" value="1"/>
</dbReference>
<dbReference type="GO" id="GO:0034039">
    <property type="term" value="F:8-oxo-7,8-dihydroguanine DNA N-glycosylase activity"/>
    <property type="evidence" value="ECO:0007669"/>
    <property type="project" value="TreeGrafter"/>
</dbReference>
<evidence type="ECO:0000259" key="21">
    <source>
        <dbReference type="PROSITE" id="PS51066"/>
    </source>
</evidence>
<dbReference type="Gene3D" id="3.20.190.10">
    <property type="entry name" value="MutM-like, N-terminal"/>
    <property type="match status" value="1"/>
</dbReference>
<evidence type="ECO:0000256" key="10">
    <source>
        <dbReference type="ARBA" id="ARBA00022771"/>
    </source>
</evidence>
<comment type="catalytic activity">
    <reaction evidence="19">
        <text>2'-deoxyribonucleotide-(2'-deoxyribose 5'-phosphate)-2'-deoxyribonucleotide-DNA = a 3'-end 2'-deoxyribonucleotide-(2,3-dehydro-2,3-deoxyribose 5'-phosphate)-DNA + a 5'-end 5'-phospho-2'-deoxyribonucleoside-DNA + H(+)</text>
        <dbReference type="Rhea" id="RHEA:66592"/>
        <dbReference type="Rhea" id="RHEA-COMP:13180"/>
        <dbReference type="Rhea" id="RHEA-COMP:16897"/>
        <dbReference type="Rhea" id="RHEA-COMP:17067"/>
        <dbReference type="ChEBI" id="CHEBI:15378"/>
        <dbReference type="ChEBI" id="CHEBI:136412"/>
        <dbReference type="ChEBI" id="CHEBI:157695"/>
        <dbReference type="ChEBI" id="CHEBI:167181"/>
        <dbReference type="EC" id="4.2.99.18"/>
    </reaction>
</comment>
<dbReference type="InterPro" id="IPR010663">
    <property type="entry name" value="Znf_FPG/IleRS"/>
</dbReference>
<dbReference type="InterPro" id="IPR012319">
    <property type="entry name" value="FPG_cat"/>
</dbReference>
<evidence type="ECO:0000256" key="19">
    <source>
        <dbReference type="ARBA" id="ARBA00044632"/>
    </source>
</evidence>
<keyword evidence="16" id="KW-0511">Multifunctional enzyme</keyword>
<keyword evidence="9" id="KW-0227">DNA damage</keyword>
<evidence type="ECO:0000256" key="12">
    <source>
        <dbReference type="ARBA" id="ARBA00022833"/>
    </source>
</evidence>
<dbReference type="FunFam" id="1.10.8.50:FF:000003">
    <property type="entry name" value="Formamidopyrimidine-DNA glycosylase"/>
    <property type="match status" value="1"/>
</dbReference>
<evidence type="ECO:0000256" key="15">
    <source>
        <dbReference type="ARBA" id="ARBA00023239"/>
    </source>
</evidence>
<dbReference type="PROSITE" id="PS51068">
    <property type="entry name" value="FPG_CAT"/>
    <property type="match status" value="1"/>
</dbReference>
<dbReference type="RefSeq" id="WP_188528502.1">
    <property type="nucleotide sequence ID" value="NZ_BMGR01000001.1"/>
</dbReference>
<dbReference type="GO" id="GO:0003684">
    <property type="term" value="F:damaged DNA binding"/>
    <property type="evidence" value="ECO:0007669"/>
    <property type="project" value="InterPro"/>
</dbReference>
<dbReference type="InterPro" id="IPR015886">
    <property type="entry name" value="H2TH_FPG"/>
</dbReference>
<evidence type="ECO:0000256" key="2">
    <source>
        <dbReference type="ARBA" id="ARBA00001947"/>
    </source>
</evidence>
<dbReference type="PANTHER" id="PTHR22993:SF9">
    <property type="entry name" value="FORMAMIDOPYRIMIDINE-DNA GLYCOSYLASE"/>
    <property type="match status" value="1"/>
</dbReference>
<dbReference type="InterPro" id="IPR020629">
    <property type="entry name" value="FPG_Glyclase"/>
</dbReference>